<evidence type="ECO:0000313" key="7">
    <source>
        <dbReference type="EMBL" id="KPP62478.1"/>
    </source>
</evidence>
<evidence type="ECO:0000256" key="4">
    <source>
        <dbReference type="ARBA" id="ARBA00022989"/>
    </source>
</evidence>
<comment type="similarity">
    <text evidence="2">Belongs to the CD225/Dispanin family.</text>
</comment>
<evidence type="ECO:0000256" key="5">
    <source>
        <dbReference type="ARBA" id="ARBA00023136"/>
    </source>
</evidence>
<keyword evidence="4 6" id="KW-1133">Transmembrane helix</keyword>
<evidence type="ECO:0000256" key="3">
    <source>
        <dbReference type="ARBA" id="ARBA00022692"/>
    </source>
</evidence>
<reference evidence="7 8" key="1">
    <citation type="submission" date="2015-08" db="EMBL/GenBank/DDBJ databases">
        <title>The genome of the Asian arowana (Scleropages formosus).</title>
        <authorList>
            <person name="Tan M.H."/>
            <person name="Gan H.M."/>
            <person name="Croft L.J."/>
            <person name="Austin C.M."/>
        </authorList>
    </citation>
    <scope>NUCLEOTIDE SEQUENCE [LARGE SCALE GENOMIC DNA]</scope>
    <source>
        <strain evidence="7">Aro1</strain>
    </source>
</reference>
<dbReference type="AlphaFoldDB" id="A0A0P7UL45"/>
<dbReference type="Proteomes" id="UP000034805">
    <property type="component" value="Unassembled WGS sequence"/>
</dbReference>
<dbReference type="GO" id="GO:0005886">
    <property type="term" value="C:plasma membrane"/>
    <property type="evidence" value="ECO:0007669"/>
    <property type="project" value="TreeGrafter"/>
</dbReference>
<evidence type="ECO:0000313" key="8">
    <source>
        <dbReference type="Proteomes" id="UP000034805"/>
    </source>
</evidence>
<comment type="subcellular location">
    <subcellularLocation>
        <location evidence="1">Membrane</location>
    </subcellularLocation>
</comment>
<comment type="caution">
    <text evidence="7">The sequence shown here is derived from an EMBL/GenBank/DDBJ whole genome shotgun (WGS) entry which is preliminary data.</text>
</comment>
<evidence type="ECO:0000256" key="1">
    <source>
        <dbReference type="ARBA" id="ARBA00004370"/>
    </source>
</evidence>
<gene>
    <name evidence="7" type="ORF">Z043_119335</name>
</gene>
<feature type="transmembrane region" description="Helical" evidence="6">
    <location>
        <begin position="70"/>
        <end position="95"/>
    </location>
</feature>
<keyword evidence="5 6" id="KW-0472">Membrane</keyword>
<proteinExistence type="inferred from homology"/>
<dbReference type="STRING" id="113540.ENSSFOP00015043851"/>
<protein>
    <submittedName>
        <fullName evidence="7">Dispanin subfamily A member 2b-like</fullName>
    </submittedName>
</protein>
<dbReference type="InterPro" id="IPR007593">
    <property type="entry name" value="CD225/Dispanin_fam"/>
</dbReference>
<accession>A0A0P7UL45</accession>
<dbReference type="InterPro" id="IPR051517">
    <property type="entry name" value="IFITM_antiviral_protein"/>
</dbReference>
<sequence length="153" mass="16974">MTLASIVHSRIRALQLKGFRPLFSMANQHFQPYLQPHFQPEFILLQVGACIPPGGPGEIQTVAPTPVRDYIVWSLCSFVYLNPCCLGLAALIYSIKARDRKFIGDLEGAQMYQSKAHCFNCCALCMNLILGVGLILLVATGTLSFKFLVNLRI</sequence>
<dbReference type="Pfam" id="PF04505">
    <property type="entry name" value="CD225"/>
    <property type="match status" value="1"/>
</dbReference>
<name>A0A0P7UL45_SCLFO</name>
<dbReference type="PANTHER" id="PTHR13999">
    <property type="entry name" value="INTERFERON INDUCIBLE TRANSMEMBRANE PROTEIN"/>
    <property type="match status" value="1"/>
</dbReference>
<dbReference type="EMBL" id="JARO02008636">
    <property type="protein sequence ID" value="KPP62478.1"/>
    <property type="molecule type" value="Genomic_DNA"/>
</dbReference>
<evidence type="ECO:0000256" key="2">
    <source>
        <dbReference type="ARBA" id="ARBA00006843"/>
    </source>
</evidence>
<feature type="transmembrane region" description="Helical" evidence="6">
    <location>
        <begin position="116"/>
        <end position="139"/>
    </location>
</feature>
<keyword evidence="3 6" id="KW-0812">Transmembrane</keyword>
<evidence type="ECO:0000256" key="6">
    <source>
        <dbReference type="SAM" id="Phobius"/>
    </source>
</evidence>
<organism evidence="7 8">
    <name type="scientific">Scleropages formosus</name>
    <name type="common">Asian bonytongue</name>
    <name type="synonym">Osteoglossum formosum</name>
    <dbReference type="NCBI Taxonomy" id="113540"/>
    <lineage>
        <taxon>Eukaryota</taxon>
        <taxon>Metazoa</taxon>
        <taxon>Chordata</taxon>
        <taxon>Craniata</taxon>
        <taxon>Vertebrata</taxon>
        <taxon>Euteleostomi</taxon>
        <taxon>Actinopterygii</taxon>
        <taxon>Neopterygii</taxon>
        <taxon>Teleostei</taxon>
        <taxon>Osteoglossocephala</taxon>
        <taxon>Osteoglossomorpha</taxon>
        <taxon>Osteoglossiformes</taxon>
        <taxon>Osteoglossidae</taxon>
        <taxon>Scleropages</taxon>
    </lineage>
</organism>